<dbReference type="SUPFAM" id="SSF48371">
    <property type="entry name" value="ARM repeat"/>
    <property type="match status" value="1"/>
</dbReference>
<dbReference type="Proteomes" id="UP000092461">
    <property type="component" value="Unassembled WGS sequence"/>
</dbReference>
<proteinExistence type="predicted"/>
<protein>
    <submittedName>
        <fullName evidence="2">Uncharacterized protein</fullName>
    </submittedName>
</protein>
<dbReference type="VEuPathDB" id="VectorBase:LLONM1_010788"/>
<dbReference type="PANTHER" id="PTHR23161:SF2">
    <property type="entry name" value="PROTEIN CIP2A"/>
    <property type="match status" value="1"/>
</dbReference>
<feature type="coiled-coil region" evidence="1">
    <location>
        <begin position="586"/>
        <end position="701"/>
    </location>
</feature>
<reference evidence="2" key="1">
    <citation type="submission" date="2020-05" db="UniProtKB">
        <authorList>
            <consortium name="EnsemblMetazoa"/>
        </authorList>
    </citation>
    <scope>IDENTIFICATION</scope>
    <source>
        <strain evidence="2">Jacobina</strain>
    </source>
</reference>
<dbReference type="InterPro" id="IPR016024">
    <property type="entry name" value="ARM-type_fold"/>
</dbReference>
<name>A0A1B0CWI4_LUTLO</name>
<keyword evidence="1" id="KW-0175">Coiled coil</keyword>
<organism evidence="2 3">
    <name type="scientific">Lutzomyia longipalpis</name>
    <name type="common">Sand fly</name>
    <dbReference type="NCBI Taxonomy" id="7200"/>
    <lineage>
        <taxon>Eukaryota</taxon>
        <taxon>Metazoa</taxon>
        <taxon>Ecdysozoa</taxon>
        <taxon>Arthropoda</taxon>
        <taxon>Hexapoda</taxon>
        <taxon>Insecta</taxon>
        <taxon>Pterygota</taxon>
        <taxon>Neoptera</taxon>
        <taxon>Endopterygota</taxon>
        <taxon>Diptera</taxon>
        <taxon>Nematocera</taxon>
        <taxon>Psychodoidea</taxon>
        <taxon>Psychodidae</taxon>
        <taxon>Lutzomyia</taxon>
        <taxon>Lutzomyia</taxon>
    </lineage>
</organism>
<dbReference type="AlphaFoldDB" id="A0A1B0CWI4"/>
<dbReference type="EnsemblMetazoa" id="LLOJ009368-RA">
    <property type="protein sequence ID" value="LLOJ009368-PA"/>
    <property type="gene ID" value="LLOJ009368"/>
</dbReference>
<evidence type="ECO:0000256" key="1">
    <source>
        <dbReference type="SAM" id="Coils"/>
    </source>
</evidence>
<dbReference type="VEuPathDB" id="VectorBase:LLOJ009368"/>
<keyword evidence="3" id="KW-1185">Reference proteome</keyword>
<evidence type="ECO:0000313" key="2">
    <source>
        <dbReference type="EnsemblMetazoa" id="LLOJ009368-PA"/>
    </source>
</evidence>
<dbReference type="EMBL" id="AJWK01032482">
    <property type="status" value="NOT_ANNOTATED_CDS"/>
    <property type="molecule type" value="Genomic_DNA"/>
</dbReference>
<evidence type="ECO:0000313" key="3">
    <source>
        <dbReference type="Proteomes" id="UP000092461"/>
    </source>
</evidence>
<dbReference type="PANTHER" id="PTHR23161">
    <property type="entry name" value="PROTEIN CIP2A"/>
    <property type="match status" value="1"/>
</dbReference>
<dbReference type="InterPro" id="IPR042510">
    <property type="entry name" value="CIP2A"/>
</dbReference>
<accession>A0A1B0CWI4</accession>
<sequence>MNLSDSLQSTNFDDLLLDNPTVIKFFLQLQHLIETAPANSNAFFQVLLILEDLCEHERIRKHLQDLRFVPLLGNVLHFEEAKENISMVLKILDKLTKNLIIDWPEFYLTTLIPFLVDSIEPQDSDNASTSCLCLSILVNLSESRPGIDILLKFCSSKELITKIKSYGFLSLKLHYLIDFFYKNTENVNQIVFAVFDEIDKAIIQNDATMCEECFKFVKEIARNALETCTETFESKLWLLLDCLKRALTDETVREVILIAGLHLFKVLIQSYDSLASFHKNLLSFALQCFQRDALLQVDALLLINALGERNIYVAEDEEDHLKSIWSKLFEWLKKDVAPNKSLAALQTLNTFVHNPKHQELILKTVSRYSLQAILEFDVEENVEKVKDERILLILAALNLMATFEAVEPQGWYGCVENELKTAEMRSVITQGFSRKNQDIFKCCLDLIRHSNFPSKEISCALYRNKESAEGQSSSIVAQYEKIVSPQRVLQKQSSQIDDLLKQFSENPGDMSESSAAVFVEYQDIYTCAKNDFYKQQIEEGKKHIAALTKLVNTLEAERRYTRSLICQYKISNEKAHNEVNKCTAVIEEREKSLAQVTSKNKDLTRRNREIEQEYEKKCVENKHSQEEMNNYVTESKGKIKELKELLKGLEEEKIKEQKKNELSQKVIDDMKKEANKRIARIQHLEEKVKEAESIKQKIHNLMNGL</sequence>